<evidence type="ECO:0000259" key="2">
    <source>
        <dbReference type="PROSITE" id="PS50164"/>
    </source>
</evidence>
<name>A0AAV1G0N1_XYRNO</name>
<dbReference type="PROSITE" id="PS50164">
    <property type="entry name" value="GIY_YIG"/>
    <property type="match status" value="1"/>
</dbReference>
<keyword evidence="5" id="KW-1185">Reference proteome</keyword>
<evidence type="ECO:0000313" key="5">
    <source>
        <dbReference type="Proteomes" id="UP001178508"/>
    </source>
</evidence>
<gene>
    <name evidence="4" type="ORF">XNOV1_A000857</name>
</gene>
<organism evidence="4 5">
    <name type="scientific">Xyrichtys novacula</name>
    <name type="common">Pearly razorfish</name>
    <name type="synonym">Hemipteronotus novacula</name>
    <dbReference type="NCBI Taxonomy" id="13765"/>
    <lineage>
        <taxon>Eukaryota</taxon>
        <taxon>Metazoa</taxon>
        <taxon>Chordata</taxon>
        <taxon>Craniata</taxon>
        <taxon>Vertebrata</taxon>
        <taxon>Euteleostomi</taxon>
        <taxon>Actinopterygii</taxon>
        <taxon>Neopterygii</taxon>
        <taxon>Teleostei</taxon>
        <taxon>Neoteleostei</taxon>
        <taxon>Acanthomorphata</taxon>
        <taxon>Eupercaria</taxon>
        <taxon>Labriformes</taxon>
        <taxon>Labridae</taxon>
        <taxon>Xyrichtys</taxon>
    </lineage>
</organism>
<dbReference type="CDD" id="cd00304">
    <property type="entry name" value="RT_like"/>
    <property type="match status" value="1"/>
</dbReference>
<dbReference type="Proteomes" id="UP001178508">
    <property type="component" value="Chromosome 11"/>
</dbReference>
<dbReference type="PANTHER" id="PTHR21301">
    <property type="entry name" value="REVERSE TRANSCRIPTASE"/>
    <property type="match status" value="1"/>
</dbReference>
<feature type="domain" description="Reverse transcriptase" evidence="3">
    <location>
        <begin position="1"/>
        <end position="351"/>
    </location>
</feature>
<dbReference type="InterPro" id="IPR058912">
    <property type="entry name" value="HTH_animal"/>
</dbReference>
<dbReference type="PANTHER" id="PTHR21301:SF11">
    <property type="entry name" value="GIY-YIG DOMAIN-CONTAINING PROTEIN"/>
    <property type="match status" value="1"/>
</dbReference>
<dbReference type="AlphaFoldDB" id="A0AAV1G0N1"/>
<feature type="region of interest" description="Disordered" evidence="1">
    <location>
        <begin position="567"/>
        <end position="586"/>
    </location>
</feature>
<dbReference type="InterPro" id="IPR000477">
    <property type="entry name" value="RT_dom"/>
</dbReference>
<dbReference type="CDD" id="cd10442">
    <property type="entry name" value="GIY-YIG_PLEs"/>
    <property type="match status" value="1"/>
</dbReference>
<accession>A0AAV1G0N1</accession>
<dbReference type="InterPro" id="IPR000305">
    <property type="entry name" value="GIY-YIG_endonuc"/>
</dbReference>
<dbReference type="Pfam" id="PF26215">
    <property type="entry name" value="HTH_animal"/>
    <property type="match status" value="1"/>
</dbReference>
<evidence type="ECO:0000259" key="3">
    <source>
        <dbReference type="PROSITE" id="PS50878"/>
    </source>
</evidence>
<proteinExistence type="predicted"/>
<reference evidence="4" key="1">
    <citation type="submission" date="2023-08" db="EMBL/GenBank/DDBJ databases">
        <authorList>
            <person name="Alioto T."/>
            <person name="Alioto T."/>
            <person name="Gomez Garrido J."/>
        </authorList>
    </citation>
    <scope>NUCLEOTIDE SEQUENCE</scope>
</reference>
<sequence>MQERRALASLQKDENITILPADKGRCTVVLNTRDYHDKVTSLLSDTATYETLKRDPTNSYKKKVISALQQLEKDGVIDRPLYYRLYPGEAVPCIYGLPKIHKEGAPLRPIISTINSVTYKVAKHLVTILAPLVGHTTHHIRNSQDFAEKIKDIRLDPDETMVSYDVTSLFTSIPTTEAVQAVRQRLLQDSTLEVRTNLTPDHICSLLDICLSPTYFQFRERHYRQKHGCAMGSPVSPIVANLYMEEVERKALTSFKGATPSHWFRYVDDTWVKIKTHEVEALTDHINTVDSNIKFTREDVKDNVLAFLDCAVHLEADGCLNVEVYRKPTHTDQYLLFDSHHPLQHKLGVIRTLNHRAENIPTKKEGKEKEQKHIKNALTTCGYPKWAFVKNRKRNNTEQEREERRKSTVIPYVAGLSEKLKRIFGKHHIPVHFKPGNTLRQKLVHPKDKTPRHKQSNVVYAVQCSEECSDLYIGETKQPLHKRMAQHRRATSSGQDSAVHLHLKDTGHSFEDSNVQVLAREDRWFERGVKEAIFTRLEKPSPNRGGGLRHNLSGTYNAVLSSLPRKLHKHSHLEPHDRGGMSHVVT</sequence>
<dbReference type="SUPFAM" id="SSF56672">
    <property type="entry name" value="DNA/RNA polymerases"/>
    <property type="match status" value="1"/>
</dbReference>
<dbReference type="InterPro" id="IPR043502">
    <property type="entry name" value="DNA/RNA_pol_sf"/>
</dbReference>
<evidence type="ECO:0000256" key="1">
    <source>
        <dbReference type="SAM" id="MobiDB-lite"/>
    </source>
</evidence>
<protein>
    <submittedName>
        <fullName evidence="4">PREDICTED: uncharacterized protein LOC107390974</fullName>
    </submittedName>
</protein>
<evidence type="ECO:0000313" key="4">
    <source>
        <dbReference type="EMBL" id="CAJ1066554.1"/>
    </source>
</evidence>
<dbReference type="Pfam" id="PF00078">
    <property type="entry name" value="RVT_1"/>
    <property type="match status" value="1"/>
</dbReference>
<feature type="domain" description="GIY-YIG" evidence="2">
    <location>
        <begin position="455"/>
        <end position="539"/>
    </location>
</feature>
<dbReference type="PROSITE" id="PS50878">
    <property type="entry name" value="RT_POL"/>
    <property type="match status" value="1"/>
</dbReference>
<dbReference type="EMBL" id="OY660874">
    <property type="protein sequence ID" value="CAJ1066554.1"/>
    <property type="molecule type" value="Genomic_DNA"/>
</dbReference>